<dbReference type="InterPro" id="IPR035892">
    <property type="entry name" value="C2_domain_sf"/>
</dbReference>
<feature type="domain" description="C2" evidence="4">
    <location>
        <begin position="241"/>
        <end position="367"/>
    </location>
</feature>
<dbReference type="EMBL" id="CAADRA010005183">
    <property type="protein sequence ID" value="VFT86654.1"/>
    <property type="molecule type" value="Genomic_DNA"/>
</dbReference>
<evidence type="ECO:0000259" key="4">
    <source>
        <dbReference type="PROSITE" id="PS50004"/>
    </source>
</evidence>
<dbReference type="Pfam" id="PF00168">
    <property type="entry name" value="C2"/>
    <property type="match status" value="1"/>
</dbReference>
<feature type="compositionally biased region" description="Low complexity" evidence="3">
    <location>
        <begin position="92"/>
        <end position="108"/>
    </location>
</feature>
<accession>A0A485KNZ7</accession>
<dbReference type="OrthoDB" id="270970at2759"/>
<dbReference type="GO" id="GO:0005509">
    <property type="term" value="F:calcium ion binding"/>
    <property type="evidence" value="ECO:0007669"/>
    <property type="project" value="TreeGrafter"/>
</dbReference>
<proteinExistence type="predicted"/>
<protein>
    <submittedName>
        <fullName evidence="6">Aste57867_9775 protein</fullName>
    </submittedName>
</protein>
<evidence type="ECO:0000313" key="5">
    <source>
        <dbReference type="EMBL" id="KAF0699675.1"/>
    </source>
</evidence>
<evidence type="ECO:0000256" key="1">
    <source>
        <dbReference type="ARBA" id="ARBA00022723"/>
    </source>
</evidence>
<dbReference type="PANTHER" id="PTHR45911:SF4">
    <property type="entry name" value="MULTIPLE C2 AND TRANSMEMBRANE DOMAIN-CONTAINING PROTEIN"/>
    <property type="match status" value="1"/>
</dbReference>
<keyword evidence="1" id="KW-0479">Metal-binding</keyword>
<keyword evidence="7" id="KW-1185">Reference proteome</keyword>
<dbReference type="CDD" id="cd00030">
    <property type="entry name" value="C2"/>
    <property type="match status" value="1"/>
</dbReference>
<dbReference type="GO" id="GO:0016020">
    <property type="term" value="C:membrane"/>
    <property type="evidence" value="ECO:0007669"/>
    <property type="project" value="TreeGrafter"/>
</dbReference>
<feature type="region of interest" description="Disordered" evidence="3">
    <location>
        <begin position="92"/>
        <end position="118"/>
    </location>
</feature>
<evidence type="ECO:0000313" key="7">
    <source>
        <dbReference type="Proteomes" id="UP000332933"/>
    </source>
</evidence>
<dbReference type="SMART" id="SM00239">
    <property type="entry name" value="C2"/>
    <property type="match status" value="1"/>
</dbReference>
<name>A0A485KNZ7_9STRA</name>
<dbReference type="SUPFAM" id="SSF49562">
    <property type="entry name" value="C2 domain (Calcium/lipid-binding domain, CaLB)"/>
    <property type="match status" value="1"/>
</dbReference>
<dbReference type="AlphaFoldDB" id="A0A485KNZ7"/>
<reference evidence="5" key="2">
    <citation type="submission" date="2019-06" db="EMBL/GenBank/DDBJ databases">
        <title>Genomics analysis of Aphanomyces spp. identifies a new class of oomycete effector associated with host adaptation.</title>
        <authorList>
            <person name="Gaulin E."/>
        </authorList>
    </citation>
    <scope>NUCLEOTIDE SEQUENCE</scope>
    <source>
        <strain evidence="5">CBS 578.67</strain>
    </source>
</reference>
<evidence type="ECO:0000256" key="3">
    <source>
        <dbReference type="SAM" id="MobiDB-lite"/>
    </source>
</evidence>
<dbReference type="Proteomes" id="UP000332933">
    <property type="component" value="Unassembled WGS sequence"/>
</dbReference>
<sequence>MTTTAEATSDRRQLRMLTRGFTQDCIEDGVLEPTAVVDDEPTPHYPYSTEFVRTLDVAIRANFGSALWQDILQAQNVPPHYDQHVARKMTWSADESTGTSSSSAVEVGPLTGKLTGPKWGTSGVDTTLHDQTADGGVDGNVIRPFKIDARVVPLPPMDDDELQKLEAPPTPTHSIIDEDEPVVEIPGSMATIEDVAVAVDEMLIKMDEEVEEEIVETSNGPTNADVLSAVPPDAMCRLIRLAQTIKLAAKKFKALLRPKDHPYFIHLLHADDLRAADWNGASDPYVLVSCFEAKDGINTQTAKTEIIYKTLAPKWDQRLVLPGVKSTSTLCLTVLDYDFGSNPDFLGQVMVPLESVKTITKVQLGPLMHIPTHPDGTLMQFGDKTKPGQGSITFAVERCPHVATAGDLQVLRPTDASKWFASTPVFQPMFVTLFETELALYSVEDKAVGKRTATVPLASIDQMLDDGDEWTLRLKEGGVAWRFRVDYGDAHREDVHDLWLKALCRTTRRPVLVEASPTQFQFKYQPVAYVA</sequence>
<evidence type="ECO:0000313" key="6">
    <source>
        <dbReference type="EMBL" id="VFT86654.1"/>
    </source>
</evidence>
<keyword evidence="2" id="KW-0106">Calcium</keyword>
<dbReference type="Gene3D" id="2.60.40.150">
    <property type="entry name" value="C2 domain"/>
    <property type="match status" value="1"/>
</dbReference>
<dbReference type="EMBL" id="VJMH01005162">
    <property type="protein sequence ID" value="KAF0699675.1"/>
    <property type="molecule type" value="Genomic_DNA"/>
</dbReference>
<evidence type="ECO:0000256" key="2">
    <source>
        <dbReference type="ARBA" id="ARBA00022837"/>
    </source>
</evidence>
<dbReference type="PANTHER" id="PTHR45911">
    <property type="entry name" value="C2 DOMAIN-CONTAINING PROTEIN"/>
    <property type="match status" value="1"/>
</dbReference>
<gene>
    <name evidence="6" type="primary">Aste57867_9775</name>
    <name evidence="5" type="ORF">As57867_009736</name>
    <name evidence="6" type="ORF">ASTE57867_9775</name>
</gene>
<organism evidence="6 7">
    <name type="scientific">Aphanomyces stellatus</name>
    <dbReference type="NCBI Taxonomy" id="120398"/>
    <lineage>
        <taxon>Eukaryota</taxon>
        <taxon>Sar</taxon>
        <taxon>Stramenopiles</taxon>
        <taxon>Oomycota</taxon>
        <taxon>Saprolegniomycetes</taxon>
        <taxon>Saprolegniales</taxon>
        <taxon>Verrucalvaceae</taxon>
        <taxon>Aphanomyces</taxon>
    </lineage>
</organism>
<dbReference type="InterPro" id="IPR000008">
    <property type="entry name" value="C2_dom"/>
</dbReference>
<reference evidence="6 7" key="1">
    <citation type="submission" date="2019-03" db="EMBL/GenBank/DDBJ databases">
        <authorList>
            <person name="Gaulin E."/>
            <person name="Dumas B."/>
        </authorList>
    </citation>
    <scope>NUCLEOTIDE SEQUENCE [LARGE SCALE GENOMIC DNA]</scope>
    <source>
        <strain evidence="6">CBS 568.67</strain>
    </source>
</reference>
<dbReference type="PROSITE" id="PS50004">
    <property type="entry name" value="C2"/>
    <property type="match status" value="1"/>
</dbReference>